<dbReference type="SUPFAM" id="SSF55874">
    <property type="entry name" value="ATPase domain of HSP90 chaperone/DNA topoisomerase II/histidine kinase"/>
    <property type="match status" value="1"/>
</dbReference>
<keyword evidence="10" id="KW-0472">Membrane</keyword>
<dbReference type="GO" id="GO:0000155">
    <property type="term" value="F:phosphorelay sensor kinase activity"/>
    <property type="evidence" value="ECO:0007669"/>
    <property type="project" value="InterPro"/>
</dbReference>
<evidence type="ECO:0000256" key="3">
    <source>
        <dbReference type="ARBA" id="ARBA00012438"/>
    </source>
</evidence>
<dbReference type="Pfam" id="PF02518">
    <property type="entry name" value="HATPase_c"/>
    <property type="match status" value="1"/>
</dbReference>
<keyword evidence="6" id="KW-0547">Nucleotide-binding</keyword>
<dbReference type="STRING" id="1297742.A176_001131"/>
<sequence>MKWRIASVAFLLGSLSTGLTWLSVQPVLIQLLDVVRRLAPAASPEAETLAKVRALLPLALGLDLVALTVLAYVVLDFTVGRPLRRTEAVVEQFGRLELDAQLVPTEGGPLLTRMQSALRRMAEALRAEQGLTRSQMASLREANARLARVQTELVASERLAMVGRLAAGVAHEVGNPLSGILGYLSLARGKATTPELKDYLDRTEFEVQRIDRIIRGLLDLGRPTTPALEPVEVGAVVETCVRLVRASPELAHVTVTVELEPGVVARADAGPLSQIVINLLLNAAQAMEGKGQVRVSVLTVEGEVQVQVHDAGPGIPSDIMPRLFEPFFTTKGRDGTGLGLAVSQRLAQVIGGRLTAENPPTGGARFTVHLPST</sequence>
<dbReference type="InterPro" id="IPR003594">
    <property type="entry name" value="HATPase_dom"/>
</dbReference>
<dbReference type="PROSITE" id="PS50109">
    <property type="entry name" value="HIS_KIN"/>
    <property type="match status" value="1"/>
</dbReference>
<keyword evidence="14" id="KW-1185">Reference proteome</keyword>
<dbReference type="Gene3D" id="3.30.565.10">
    <property type="entry name" value="Histidine kinase-like ATPase, C-terminal domain"/>
    <property type="match status" value="1"/>
</dbReference>
<dbReference type="Gene3D" id="1.10.287.130">
    <property type="match status" value="1"/>
</dbReference>
<dbReference type="InterPro" id="IPR003660">
    <property type="entry name" value="HAMP_dom"/>
</dbReference>
<keyword evidence="10" id="KW-0812">Transmembrane</keyword>
<evidence type="ECO:0000259" key="12">
    <source>
        <dbReference type="PROSITE" id="PS50885"/>
    </source>
</evidence>
<feature type="domain" description="Histidine kinase" evidence="11">
    <location>
        <begin position="168"/>
        <end position="373"/>
    </location>
</feature>
<evidence type="ECO:0000313" key="13">
    <source>
        <dbReference type="EMBL" id="AKQ64219.1"/>
    </source>
</evidence>
<reference evidence="13 14" key="1">
    <citation type="journal article" date="2016" name="PLoS ONE">
        <title>Complete Genome Sequence and Comparative Genomics of a Novel Myxobacterium Myxococcus hansupus.</title>
        <authorList>
            <person name="Sharma G."/>
            <person name="Narwani T."/>
            <person name="Subramanian S."/>
        </authorList>
    </citation>
    <scope>NUCLEOTIDE SEQUENCE [LARGE SCALE GENOMIC DNA]</scope>
    <source>
        <strain evidence="14">mixupus</strain>
    </source>
</reference>
<dbReference type="PROSITE" id="PS50885">
    <property type="entry name" value="HAMP"/>
    <property type="match status" value="1"/>
</dbReference>
<evidence type="ECO:0000256" key="10">
    <source>
        <dbReference type="SAM" id="Phobius"/>
    </source>
</evidence>
<keyword evidence="4" id="KW-0597">Phosphoprotein</keyword>
<dbReference type="RefSeq" id="WP_002638899.1">
    <property type="nucleotide sequence ID" value="NZ_CP012109.1"/>
</dbReference>
<evidence type="ECO:0000256" key="5">
    <source>
        <dbReference type="ARBA" id="ARBA00022679"/>
    </source>
</evidence>
<keyword evidence="9" id="KW-0902">Two-component regulatory system</keyword>
<dbReference type="OrthoDB" id="9781147at2"/>
<evidence type="ECO:0000256" key="9">
    <source>
        <dbReference type="ARBA" id="ARBA00023012"/>
    </source>
</evidence>
<dbReference type="GO" id="GO:0005524">
    <property type="term" value="F:ATP binding"/>
    <property type="evidence" value="ECO:0007669"/>
    <property type="project" value="UniProtKB-KW"/>
</dbReference>
<dbReference type="EC" id="2.7.13.3" evidence="3"/>
<dbReference type="SMART" id="SM00388">
    <property type="entry name" value="HisKA"/>
    <property type="match status" value="1"/>
</dbReference>
<keyword evidence="5" id="KW-0808">Transferase</keyword>
<dbReference type="EMBL" id="CP012109">
    <property type="protein sequence ID" value="AKQ64219.1"/>
    <property type="molecule type" value="Genomic_DNA"/>
</dbReference>
<evidence type="ECO:0000256" key="6">
    <source>
        <dbReference type="ARBA" id="ARBA00022741"/>
    </source>
</evidence>
<dbReference type="InterPro" id="IPR036890">
    <property type="entry name" value="HATPase_C_sf"/>
</dbReference>
<dbReference type="PRINTS" id="PR00344">
    <property type="entry name" value="BCTRLSENSOR"/>
</dbReference>
<dbReference type="AlphaFoldDB" id="A0A0H4WN62"/>
<accession>A0A0H4WN62</accession>
<evidence type="ECO:0000256" key="4">
    <source>
        <dbReference type="ARBA" id="ARBA00022553"/>
    </source>
</evidence>
<dbReference type="KEGG" id="mym:A176_001131"/>
<dbReference type="eggNOG" id="COG4191">
    <property type="taxonomic scope" value="Bacteria"/>
</dbReference>
<dbReference type="GO" id="GO:0016020">
    <property type="term" value="C:membrane"/>
    <property type="evidence" value="ECO:0007669"/>
    <property type="project" value="UniProtKB-SubCell"/>
</dbReference>
<dbReference type="SMART" id="SM00387">
    <property type="entry name" value="HATPase_c"/>
    <property type="match status" value="1"/>
</dbReference>
<evidence type="ECO:0000259" key="11">
    <source>
        <dbReference type="PROSITE" id="PS50109"/>
    </source>
</evidence>
<proteinExistence type="predicted"/>
<dbReference type="PANTHER" id="PTHR43065:SF10">
    <property type="entry name" value="PEROXIDE STRESS-ACTIVATED HISTIDINE KINASE MAK3"/>
    <property type="match status" value="1"/>
</dbReference>
<feature type="domain" description="HAMP" evidence="12">
    <location>
        <begin position="77"/>
        <end position="130"/>
    </location>
</feature>
<evidence type="ECO:0000256" key="1">
    <source>
        <dbReference type="ARBA" id="ARBA00000085"/>
    </source>
</evidence>
<dbReference type="CDD" id="cd00082">
    <property type="entry name" value="HisKA"/>
    <property type="match status" value="1"/>
</dbReference>
<dbReference type="InterPro" id="IPR036097">
    <property type="entry name" value="HisK_dim/P_sf"/>
</dbReference>
<dbReference type="InterPro" id="IPR003661">
    <property type="entry name" value="HisK_dim/P_dom"/>
</dbReference>
<keyword evidence="7" id="KW-0418">Kinase</keyword>
<dbReference type="PATRIC" id="fig|1297742.4.peg.1149"/>
<feature type="transmembrane region" description="Helical" evidence="10">
    <location>
        <begin position="54"/>
        <end position="75"/>
    </location>
</feature>
<protein>
    <recommendedName>
        <fullName evidence="3">histidine kinase</fullName>
        <ecNumber evidence="3">2.7.13.3</ecNumber>
    </recommendedName>
</protein>
<evidence type="ECO:0000256" key="2">
    <source>
        <dbReference type="ARBA" id="ARBA00004370"/>
    </source>
</evidence>
<evidence type="ECO:0000313" key="14">
    <source>
        <dbReference type="Proteomes" id="UP000009026"/>
    </source>
</evidence>
<name>A0A0H4WN62_9BACT</name>
<dbReference type="InterPro" id="IPR005467">
    <property type="entry name" value="His_kinase_dom"/>
</dbReference>
<dbReference type="SUPFAM" id="SSF47384">
    <property type="entry name" value="Homodimeric domain of signal transducing histidine kinase"/>
    <property type="match status" value="1"/>
</dbReference>
<comment type="subcellular location">
    <subcellularLocation>
        <location evidence="2">Membrane</location>
    </subcellularLocation>
</comment>
<gene>
    <name evidence="13" type="ORF">A176_001131</name>
</gene>
<evidence type="ECO:0000256" key="8">
    <source>
        <dbReference type="ARBA" id="ARBA00022840"/>
    </source>
</evidence>
<dbReference type="PANTHER" id="PTHR43065">
    <property type="entry name" value="SENSOR HISTIDINE KINASE"/>
    <property type="match status" value="1"/>
</dbReference>
<keyword evidence="8" id="KW-0067">ATP-binding</keyword>
<dbReference type="Pfam" id="PF00512">
    <property type="entry name" value="HisKA"/>
    <property type="match status" value="1"/>
</dbReference>
<organism evidence="13 14">
    <name type="scientific">Pseudomyxococcus hansupus</name>
    <dbReference type="NCBI Taxonomy" id="1297742"/>
    <lineage>
        <taxon>Bacteria</taxon>
        <taxon>Pseudomonadati</taxon>
        <taxon>Myxococcota</taxon>
        <taxon>Myxococcia</taxon>
        <taxon>Myxococcales</taxon>
        <taxon>Cystobacterineae</taxon>
        <taxon>Myxococcaceae</taxon>
        <taxon>Pseudomyxococcus</taxon>
    </lineage>
</organism>
<dbReference type="Proteomes" id="UP000009026">
    <property type="component" value="Chromosome"/>
</dbReference>
<dbReference type="InterPro" id="IPR004358">
    <property type="entry name" value="Sig_transdc_His_kin-like_C"/>
</dbReference>
<keyword evidence="10" id="KW-1133">Transmembrane helix</keyword>
<evidence type="ECO:0000256" key="7">
    <source>
        <dbReference type="ARBA" id="ARBA00022777"/>
    </source>
</evidence>
<comment type="catalytic activity">
    <reaction evidence="1">
        <text>ATP + protein L-histidine = ADP + protein N-phospho-L-histidine.</text>
        <dbReference type="EC" id="2.7.13.3"/>
    </reaction>
</comment>